<dbReference type="OrthoDB" id="3730111at2759"/>
<evidence type="ECO:0000256" key="1">
    <source>
        <dbReference type="ARBA" id="ARBA00022737"/>
    </source>
</evidence>
<evidence type="ECO:0000313" key="4">
    <source>
        <dbReference type="Proteomes" id="UP000799424"/>
    </source>
</evidence>
<protein>
    <recommendedName>
        <fullName evidence="2">Nephrocystin 3-like N-terminal domain-containing protein</fullName>
    </recommendedName>
</protein>
<reference evidence="3" key="1">
    <citation type="journal article" date="2020" name="Stud. Mycol.">
        <title>101 Dothideomycetes genomes: a test case for predicting lifestyles and emergence of pathogens.</title>
        <authorList>
            <person name="Haridas S."/>
            <person name="Albert R."/>
            <person name="Binder M."/>
            <person name="Bloem J."/>
            <person name="Labutti K."/>
            <person name="Salamov A."/>
            <person name="Andreopoulos B."/>
            <person name="Baker S."/>
            <person name="Barry K."/>
            <person name="Bills G."/>
            <person name="Bluhm B."/>
            <person name="Cannon C."/>
            <person name="Castanera R."/>
            <person name="Culley D."/>
            <person name="Daum C."/>
            <person name="Ezra D."/>
            <person name="Gonzalez J."/>
            <person name="Henrissat B."/>
            <person name="Kuo A."/>
            <person name="Liang C."/>
            <person name="Lipzen A."/>
            <person name="Lutzoni F."/>
            <person name="Magnuson J."/>
            <person name="Mondo S."/>
            <person name="Nolan M."/>
            <person name="Ohm R."/>
            <person name="Pangilinan J."/>
            <person name="Park H.-J."/>
            <person name="Ramirez L."/>
            <person name="Alfaro M."/>
            <person name="Sun H."/>
            <person name="Tritt A."/>
            <person name="Yoshinaga Y."/>
            <person name="Zwiers L.-H."/>
            <person name="Turgeon B."/>
            <person name="Goodwin S."/>
            <person name="Spatafora J."/>
            <person name="Crous P."/>
            <person name="Grigoriev I."/>
        </authorList>
    </citation>
    <scope>NUCLEOTIDE SEQUENCE</scope>
    <source>
        <strain evidence="3">CBS 113818</strain>
    </source>
</reference>
<dbReference type="PANTHER" id="PTHR40619">
    <property type="entry name" value="FUNGAL STAND N-TERMINAL GOODBYE DOMAIN-CONTAINING PROTEIN"/>
    <property type="match status" value="1"/>
</dbReference>
<dbReference type="InterPro" id="IPR056884">
    <property type="entry name" value="NPHP3-like_N"/>
</dbReference>
<feature type="domain" description="Nephrocystin 3-like N-terminal" evidence="2">
    <location>
        <begin position="15"/>
        <end position="150"/>
    </location>
</feature>
<accession>A0A6A6ZUS3</accession>
<keyword evidence="4" id="KW-1185">Reference proteome</keyword>
<dbReference type="Proteomes" id="UP000799424">
    <property type="component" value="Unassembled WGS sequence"/>
</dbReference>
<dbReference type="AlphaFoldDB" id="A0A6A6ZUS3"/>
<sequence>MGDFDGTTNRTSPMTVVCATMARGFRRPPIIVSLTFFCGYHLVNDDNKGGLAMIRSLLAQLLRQFPYSSITPLPDISTHDIEAGDIVKLCKLFNHVVRQLQQGTPVFCFIDGINEYEREEYVHTMDKVVVSLKDLVQYGSAANFKLLLTSPRPTMLVKNAFDTYNETLMHMQRLTVVKDGVRLDVLQARLMAGFENGMVARSGGV</sequence>
<gene>
    <name evidence="3" type="ORF">CC86DRAFT_51818</name>
</gene>
<evidence type="ECO:0000313" key="3">
    <source>
        <dbReference type="EMBL" id="KAF2824204.1"/>
    </source>
</evidence>
<organism evidence="3 4">
    <name type="scientific">Ophiobolus disseminans</name>
    <dbReference type="NCBI Taxonomy" id="1469910"/>
    <lineage>
        <taxon>Eukaryota</taxon>
        <taxon>Fungi</taxon>
        <taxon>Dikarya</taxon>
        <taxon>Ascomycota</taxon>
        <taxon>Pezizomycotina</taxon>
        <taxon>Dothideomycetes</taxon>
        <taxon>Pleosporomycetidae</taxon>
        <taxon>Pleosporales</taxon>
        <taxon>Pleosporineae</taxon>
        <taxon>Phaeosphaeriaceae</taxon>
        <taxon>Ophiobolus</taxon>
    </lineage>
</organism>
<evidence type="ECO:0000259" key="2">
    <source>
        <dbReference type="Pfam" id="PF24883"/>
    </source>
</evidence>
<dbReference type="PANTHER" id="PTHR40619:SF3">
    <property type="entry name" value="FUNGAL STAND N-TERMINAL GOODBYE DOMAIN-CONTAINING PROTEIN"/>
    <property type="match status" value="1"/>
</dbReference>
<proteinExistence type="predicted"/>
<name>A0A6A6ZUS3_9PLEO</name>
<keyword evidence="1" id="KW-0677">Repeat</keyword>
<dbReference type="EMBL" id="MU006230">
    <property type="protein sequence ID" value="KAF2824204.1"/>
    <property type="molecule type" value="Genomic_DNA"/>
</dbReference>
<dbReference type="Pfam" id="PF24883">
    <property type="entry name" value="NPHP3_N"/>
    <property type="match status" value="1"/>
</dbReference>